<evidence type="ECO:0000313" key="6">
    <source>
        <dbReference type="Proteomes" id="UP000278036"/>
    </source>
</evidence>
<evidence type="ECO:0000256" key="2">
    <source>
        <dbReference type="RuleBase" id="RU000363"/>
    </source>
</evidence>
<dbReference type="GO" id="GO:0003858">
    <property type="term" value="F:3-hydroxybutyrate dehydrogenase activity"/>
    <property type="evidence" value="ECO:0007669"/>
    <property type="project" value="UniProtKB-EC"/>
</dbReference>
<keyword evidence="5" id="KW-1185">Reference proteome</keyword>
<evidence type="ECO:0000256" key="1">
    <source>
        <dbReference type="ARBA" id="ARBA00006484"/>
    </source>
</evidence>
<organism evidence="3 6">
    <name type="scientific">Teichococcus wenyumeiae</name>
    <dbReference type="NCBI Taxonomy" id="2478470"/>
    <lineage>
        <taxon>Bacteria</taxon>
        <taxon>Pseudomonadati</taxon>
        <taxon>Pseudomonadota</taxon>
        <taxon>Alphaproteobacteria</taxon>
        <taxon>Acetobacterales</taxon>
        <taxon>Roseomonadaceae</taxon>
        <taxon>Roseomonas</taxon>
    </lineage>
</organism>
<dbReference type="PRINTS" id="PR00080">
    <property type="entry name" value="SDRFAMILY"/>
</dbReference>
<dbReference type="PANTHER" id="PTHR42879">
    <property type="entry name" value="3-OXOACYL-(ACYL-CARRIER-PROTEIN) REDUCTASE"/>
    <property type="match status" value="1"/>
</dbReference>
<dbReference type="EC" id="1.1.1.30" evidence="3"/>
<keyword evidence="3" id="KW-0560">Oxidoreductase</keyword>
<proteinExistence type="inferred from homology"/>
<dbReference type="SUPFAM" id="SSF51735">
    <property type="entry name" value="NAD(P)-binding Rossmann-fold domains"/>
    <property type="match status" value="1"/>
</dbReference>
<comment type="caution">
    <text evidence="3">The sequence shown here is derived from an EMBL/GenBank/DDBJ whole genome shotgun (WGS) entry which is preliminary data.</text>
</comment>
<sequence length="264" mass="27381">MEKTLIGRTAIITGSTSGIGLGIATTLAAAGAKVMLNGFGKPEDIEAAKRAVAQAGDGIEPHHSAADLSKPVEVRAMVAEAESLLGQVDILVNNAGIQFTSPVQDFPDEKWDAVIAINLSAVFHATKAVLPGMRRRNWGRIINIASAHGLVGSPEKVAYVAAKHGVVGMTKVTAIELAQTGVTCNAICPGFVRTPLAEVQVGAIAKAKGVSEESALKDHLLAKQPSKRWVEVEEVARMALYICGPDTGSLTGSALSIDGGWVAS</sequence>
<reference evidence="3 6" key="1">
    <citation type="submission" date="2018-09" db="EMBL/GenBank/DDBJ databases">
        <title>Roseomonas sp. nov., isolated from feces of Tibetan antelopes in the Qinghai-Tibet plateau, China.</title>
        <authorList>
            <person name="Tian Z."/>
        </authorList>
    </citation>
    <scope>NUCLEOTIDE SEQUENCE [LARGE SCALE GENOMIC DNA]</scope>
    <source>
        <strain evidence="4 5">Z23</strain>
        <strain evidence="3 6">Z24</strain>
    </source>
</reference>
<dbReference type="GO" id="GO:0032787">
    <property type="term" value="P:monocarboxylic acid metabolic process"/>
    <property type="evidence" value="ECO:0007669"/>
    <property type="project" value="UniProtKB-ARBA"/>
</dbReference>
<dbReference type="OrthoDB" id="7375193at2"/>
<dbReference type="InterPro" id="IPR011294">
    <property type="entry name" value="3-OHbutyrate_DH"/>
</dbReference>
<dbReference type="PANTHER" id="PTHR42879:SF2">
    <property type="entry name" value="3-OXOACYL-[ACYL-CARRIER-PROTEIN] REDUCTASE FABG"/>
    <property type="match status" value="1"/>
</dbReference>
<dbReference type="RefSeq" id="WP_120637527.1">
    <property type="nucleotide sequence ID" value="NZ_RAQU01000026.1"/>
</dbReference>
<dbReference type="InterPro" id="IPR020904">
    <property type="entry name" value="Sc_DH/Rdtase_CS"/>
</dbReference>
<accession>A0A3A9JEI3</accession>
<dbReference type="NCBIfam" id="TIGR01963">
    <property type="entry name" value="PHB_DH"/>
    <property type="match status" value="1"/>
</dbReference>
<dbReference type="Gene3D" id="3.40.50.720">
    <property type="entry name" value="NAD(P)-binding Rossmann-like Domain"/>
    <property type="match status" value="1"/>
</dbReference>
<dbReference type="EMBL" id="RAQU01000026">
    <property type="protein sequence ID" value="RKK04962.1"/>
    <property type="molecule type" value="Genomic_DNA"/>
</dbReference>
<evidence type="ECO:0000313" key="3">
    <source>
        <dbReference type="EMBL" id="RKK04962.1"/>
    </source>
</evidence>
<evidence type="ECO:0000313" key="4">
    <source>
        <dbReference type="EMBL" id="RMI26065.1"/>
    </source>
</evidence>
<evidence type="ECO:0000313" key="5">
    <source>
        <dbReference type="Proteomes" id="UP000274097"/>
    </source>
</evidence>
<dbReference type="Pfam" id="PF00106">
    <property type="entry name" value="adh_short"/>
    <property type="match status" value="1"/>
</dbReference>
<dbReference type="InterPro" id="IPR050259">
    <property type="entry name" value="SDR"/>
</dbReference>
<dbReference type="AlphaFoldDB" id="A0A3A9JEI3"/>
<comment type="similarity">
    <text evidence="1 2">Belongs to the short-chain dehydrogenases/reductases (SDR) family.</text>
</comment>
<dbReference type="InParanoid" id="A0A3A9JEI3"/>
<dbReference type="Proteomes" id="UP000278036">
    <property type="component" value="Unassembled WGS sequence"/>
</dbReference>
<dbReference type="PRINTS" id="PR00081">
    <property type="entry name" value="GDHRDH"/>
</dbReference>
<dbReference type="PROSITE" id="PS00061">
    <property type="entry name" value="ADH_SHORT"/>
    <property type="match status" value="1"/>
</dbReference>
<dbReference type="InterPro" id="IPR002347">
    <property type="entry name" value="SDR_fam"/>
</dbReference>
<name>A0A3A9JEI3_9PROT</name>
<dbReference type="Proteomes" id="UP000274097">
    <property type="component" value="Unassembled WGS sequence"/>
</dbReference>
<dbReference type="FunFam" id="3.40.50.720:FF:000084">
    <property type="entry name" value="Short-chain dehydrogenase reductase"/>
    <property type="match status" value="1"/>
</dbReference>
<dbReference type="InterPro" id="IPR036291">
    <property type="entry name" value="NAD(P)-bd_dom_sf"/>
</dbReference>
<dbReference type="EMBL" id="RFLX01000003">
    <property type="protein sequence ID" value="RMI26065.1"/>
    <property type="molecule type" value="Genomic_DNA"/>
</dbReference>
<protein>
    <submittedName>
        <fullName evidence="3">3-hydroxybutyrate dehydrogenase</fullName>
        <ecNumber evidence="3">1.1.1.30</ecNumber>
    </submittedName>
</protein>
<gene>
    <name evidence="3" type="ORF">D6Z83_06525</name>
    <name evidence="4" type="ORF">EBE87_06705</name>
</gene>
<dbReference type="NCBIfam" id="NF009093">
    <property type="entry name" value="PRK12429.1"/>
    <property type="match status" value="1"/>
</dbReference>